<evidence type="ECO:0000256" key="2">
    <source>
        <dbReference type="SAM" id="Phobius"/>
    </source>
</evidence>
<feature type="transmembrane region" description="Helical" evidence="2">
    <location>
        <begin position="282"/>
        <end position="303"/>
    </location>
</feature>
<keyword evidence="2" id="KW-0472">Membrane</keyword>
<dbReference type="GO" id="GO:0006869">
    <property type="term" value="P:lipid transport"/>
    <property type="evidence" value="ECO:0007669"/>
    <property type="project" value="InterPro"/>
</dbReference>
<organism evidence="3 4">
    <name type="scientific">Sapajus apella</name>
    <name type="common">Brown-capped capuchin</name>
    <name type="synonym">Cebus apella</name>
    <dbReference type="NCBI Taxonomy" id="9515"/>
    <lineage>
        <taxon>Eukaryota</taxon>
        <taxon>Metazoa</taxon>
        <taxon>Chordata</taxon>
        <taxon>Craniata</taxon>
        <taxon>Vertebrata</taxon>
        <taxon>Euteleostomi</taxon>
        <taxon>Mammalia</taxon>
        <taxon>Eutheria</taxon>
        <taxon>Euarchontoglires</taxon>
        <taxon>Primates</taxon>
        <taxon>Haplorrhini</taxon>
        <taxon>Platyrrhini</taxon>
        <taxon>Cebidae</taxon>
        <taxon>Cebinae</taxon>
        <taxon>Sapajus</taxon>
    </lineage>
</organism>
<dbReference type="RefSeq" id="XP_032125556.1">
    <property type="nucleotide sequence ID" value="XM_032269665.1"/>
</dbReference>
<dbReference type="PANTHER" id="PTHR14096:SF40">
    <property type="entry name" value="APOLIPOPROTEIN L3"/>
    <property type="match status" value="1"/>
</dbReference>
<sequence>MWVTVGHQRPSQTQVPVAISHRPSGTWATHPGGIWSPSQGNKVKVSKKITFSEHLKDFEKSLSFGEMGWSRKQNKNQKGLATSPPPPVSKLWQQSSGFVLTKQELLILHLCPWPLATTTQPRTKGRLLFRVQQNHPGWTAAEELQEIRYITEFFQKVVNPVYLEILRTDSEAWQRFVAVAGLPRDEANALYETLKKRTTDVVIDDKGKWQNDRPLREWFLKKCPQLRRNIQESIREIYALADGTEKVHRDSTISNVVSYAAGTASGIMSILGFVLAPFTGGVSLALTTAGAGLGTLSLVAGFITRTVEDSHTSSAHAEANRLSVTSTDKLKEFVEVMREMPPDSRSRIIDFYKATEVLGEEVRAMRGARAGVLHLRQTSAGNDAGFFLTSERTNWLVGRGGRMTNAASIGIPLVLNVVNLVYESKHLLEGANSWSAEDLRQQARMLEVNLRSQSC</sequence>
<dbReference type="GO" id="GO:0005576">
    <property type="term" value="C:extracellular region"/>
    <property type="evidence" value="ECO:0007669"/>
    <property type="project" value="InterPro"/>
</dbReference>
<gene>
    <name evidence="4" type="primary">LOC116543804</name>
</gene>
<dbReference type="PANTHER" id="PTHR14096">
    <property type="entry name" value="APOLIPOPROTEIN L"/>
    <property type="match status" value="1"/>
</dbReference>
<protein>
    <submittedName>
        <fullName evidence="4">Apolipoprotein L3-like</fullName>
    </submittedName>
</protein>
<dbReference type="GO" id="GO:0016020">
    <property type="term" value="C:membrane"/>
    <property type="evidence" value="ECO:0007669"/>
    <property type="project" value="TreeGrafter"/>
</dbReference>
<dbReference type="GO" id="GO:0008289">
    <property type="term" value="F:lipid binding"/>
    <property type="evidence" value="ECO:0007669"/>
    <property type="project" value="InterPro"/>
</dbReference>
<keyword evidence="3" id="KW-1185">Reference proteome</keyword>
<feature type="transmembrane region" description="Helical" evidence="2">
    <location>
        <begin position="256"/>
        <end position="276"/>
    </location>
</feature>
<evidence type="ECO:0000313" key="4">
    <source>
        <dbReference type="RefSeq" id="XP_032125556.1"/>
    </source>
</evidence>
<name>A0A6J3H5S9_SAPAP</name>
<dbReference type="InterPro" id="IPR008405">
    <property type="entry name" value="ApoL"/>
</dbReference>
<keyword evidence="2" id="KW-0812">Transmembrane</keyword>
<dbReference type="GeneID" id="116543804"/>
<accession>A0A6J3H5S9</accession>
<dbReference type="Pfam" id="PF05461">
    <property type="entry name" value="ApoL"/>
    <property type="match status" value="1"/>
</dbReference>
<dbReference type="Proteomes" id="UP000504640">
    <property type="component" value="Unplaced"/>
</dbReference>
<evidence type="ECO:0000313" key="3">
    <source>
        <dbReference type="Proteomes" id="UP000504640"/>
    </source>
</evidence>
<evidence type="ECO:0000256" key="1">
    <source>
        <dbReference type="ARBA" id="ARBA00010090"/>
    </source>
</evidence>
<proteinExistence type="inferred from homology"/>
<reference evidence="4" key="1">
    <citation type="submission" date="2025-08" db="UniProtKB">
        <authorList>
            <consortium name="RefSeq"/>
        </authorList>
    </citation>
    <scope>IDENTIFICATION</scope>
    <source>
        <tissue evidence="4">Blood</tissue>
    </source>
</reference>
<dbReference type="AlphaFoldDB" id="A0A6J3H5S9"/>
<keyword evidence="2" id="KW-1133">Transmembrane helix</keyword>
<dbReference type="GO" id="GO:0042157">
    <property type="term" value="P:lipoprotein metabolic process"/>
    <property type="evidence" value="ECO:0007669"/>
    <property type="project" value="InterPro"/>
</dbReference>
<comment type="similarity">
    <text evidence="1">Belongs to the apolipoprotein L family.</text>
</comment>